<evidence type="ECO:0000313" key="1">
    <source>
        <dbReference type="EMBL" id="KXJ94443.1"/>
    </source>
</evidence>
<proteinExistence type="predicted"/>
<reference evidence="2" key="1">
    <citation type="submission" date="2016-02" db="EMBL/GenBank/DDBJ databases">
        <title>Draft genome sequence of Microdochium bolleyi, a fungal endophyte of beachgrass.</title>
        <authorList>
            <consortium name="DOE Joint Genome Institute"/>
            <person name="David A.S."/>
            <person name="May G."/>
            <person name="Haridas S."/>
            <person name="Lim J."/>
            <person name="Wang M."/>
            <person name="Labutti K."/>
            <person name="Lipzen A."/>
            <person name="Barry K."/>
            <person name="Grigoriev I.V."/>
        </authorList>
    </citation>
    <scope>NUCLEOTIDE SEQUENCE [LARGE SCALE GENOMIC DNA]</scope>
    <source>
        <strain evidence="2">J235TASD1</strain>
    </source>
</reference>
<evidence type="ECO:0000313" key="2">
    <source>
        <dbReference type="Proteomes" id="UP000070501"/>
    </source>
</evidence>
<sequence>MYLMVAVDRATYDDALAVEFAVSGRALNASNPLAQDLHSWTRSEMLQYHEGWILDVLWSWVVVTNATVVRYFPLITRSKPRARDSGTTPGRRRQSETHLSTSQVLWLHHHAYNVDDVELPTADLESPVALQNESAASTCAWDLMLASLGPSCMHNVSQQSGTVARQALRSCPPPDRFGRVLVGLKMTIFIAGSSIDEDCS</sequence>
<dbReference type="EMBL" id="KQ964247">
    <property type="protein sequence ID" value="KXJ94443.1"/>
    <property type="molecule type" value="Genomic_DNA"/>
</dbReference>
<dbReference type="InParanoid" id="A0A136JB93"/>
<organism evidence="1 2">
    <name type="scientific">Microdochium bolleyi</name>
    <dbReference type="NCBI Taxonomy" id="196109"/>
    <lineage>
        <taxon>Eukaryota</taxon>
        <taxon>Fungi</taxon>
        <taxon>Dikarya</taxon>
        <taxon>Ascomycota</taxon>
        <taxon>Pezizomycotina</taxon>
        <taxon>Sordariomycetes</taxon>
        <taxon>Xylariomycetidae</taxon>
        <taxon>Xylariales</taxon>
        <taxon>Microdochiaceae</taxon>
        <taxon>Microdochium</taxon>
    </lineage>
</organism>
<dbReference type="Proteomes" id="UP000070501">
    <property type="component" value="Unassembled WGS sequence"/>
</dbReference>
<accession>A0A136JB93</accession>
<protein>
    <submittedName>
        <fullName evidence="1">Uncharacterized protein</fullName>
    </submittedName>
</protein>
<dbReference type="AlphaFoldDB" id="A0A136JB93"/>
<keyword evidence="2" id="KW-1185">Reference proteome</keyword>
<name>A0A136JB93_9PEZI</name>
<gene>
    <name evidence="1" type="ORF">Micbo1qcDRAFT_220979</name>
</gene>